<reference evidence="3" key="2">
    <citation type="submission" date="2014-03" db="EMBL/GenBank/DDBJ databases">
        <authorList>
            <person name="Urmite Genomes"/>
        </authorList>
    </citation>
    <scope>NUCLEOTIDE SEQUENCE</scope>
    <source>
        <strain evidence="3">DSM 44829</strain>
    </source>
</reference>
<accession>W9B2E6</accession>
<keyword evidence="4" id="KW-1185">Reference proteome</keyword>
<comment type="caution">
    <text evidence="3">The sequence shown here is derived from an EMBL/GenBank/DDBJ whole genome shotgun (WGS) entry which is preliminary data.</text>
</comment>
<protein>
    <recommendedName>
        <fullName evidence="5">Intersectin-EH binding protein Ibp1</fullName>
    </recommendedName>
</protein>
<proteinExistence type="predicted"/>
<keyword evidence="2" id="KW-0732">Signal</keyword>
<evidence type="ECO:0000313" key="3">
    <source>
        <dbReference type="EMBL" id="CDO08986.1"/>
    </source>
</evidence>
<feature type="region of interest" description="Disordered" evidence="1">
    <location>
        <begin position="28"/>
        <end position="79"/>
    </location>
</feature>
<feature type="chain" id="PRO_5004916838" description="Intersectin-EH binding protein Ibp1" evidence="2">
    <location>
        <begin position="30"/>
        <end position="79"/>
    </location>
</feature>
<dbReference type="STRING" id="258533.BN977_03806"/>
<feature type="signal peptide" evidence="2">
    <location>
        <begin position="1"/>
        <end position="29"/>
    </location>
</feature>
<dbReference type="Proteomes" id="UP000028870">
    <property type="component" value="Unassembled WGS sequence"/>
</dbReference>
<evidence type="ECO:0000256" key="2">
    <source>
        <dbReference type="SAM" id="SignalP"/>
    </source>
</evidence>
<gene>
    <name evidence="3" type="ORF">BN977_03806</name>
</gene>
<evidence type="ECO:0000256" key="1">
    <source>
        <dbReference type="SAM" id="MobiDB-lite"/>
    </source>
</evidence>
<evidence type="ECO:0000313" key="4">
    <source>
        <dbReference type="Proteomes" id="UP000028870"/>
    </source>
</evidence>
<reference evidence="3" key="1">
    <citation type="submission" date="2014-03" db="EMBL/GenBank/DDBJ databases">
        <title>Draft Genome Sequence of Mycobacterium cosmeticum DSM 44829.</title>
        <authorList>
            <person name="Croce O."/>
            <person name="Robert C."/>
            <person name="Raoult D."/>
            <person name="Drancourt M."/>
        </authorList>
    </citation>
    <scope>NUCLEOTIDE SEQUENCE [LARGE SCALE GENOMIC DNA]</scope>
    <source>
        <strain evidence="3">DSM 44829</strain>
    </source>
</reference>
<dbReference type="AlphaFoldDB" id="W9B2E6"/>
<organism evidence="3 4">
    <name type="scientific">Mycolicibacterium cosmeticum</name>
    <dbReference type="NCBI Taxonomy" id="258533"/>
    <lineage>
        <taxon>Bacteria</taxon>
        <taxon>Bacillati</taxon>
        <taxon>Actinomycetota</taxon>
        <taxon>Actinomycetes</taxon>
        <taxon>Mycobacteriales</taxon>
        <taxon>Mycobacteriaceae</taxon>
        <taxon>Mycolicibacterium</taxon>
    </lineage>
</organism>
<dbReference type="PROSITE" id="PS51257">
    <property type="entry name" value="PROKAR_LIPOPROTEIN"/>
    <property type="match status" value="1"/>
</dbReference>
<dbReference type="EMBL" id="CCBB010000002">
    <property type="protein sequence ID" value="CDO08986.1"/>
    <property type="molecule type" value="Genomic_DNA"/>
</dbReference>
<evidence type="ECO:0008006" key="5">
    <source>
        <dbReference type="Google" id="ProtNLM"/>
    </source>
</evidence>
<name>W9B2E6_MYCCO</name>
<sequence>MMRKTASTTLLVAACAAGAGIALAPAASAEPDPCQNAGTATLCEAPGSASESATPPVPGDGVQNGPYGPNGGTPPVGNG</sequence>
<dbReference type="eggNOG" id="ENOG5031WQQ">
    <property type="taxonomic scope" value="Bacteria"/>
</dbReference>